<protein>
    <submittedName>
        <fullName evidence="2">DUF948 domain-containing protein</fullName>
    </submittedName>
</protein>
<dbReference type="EMBL" id="WHOD01000128">
    <property type="protein sequence ID" value="NOU98013.1"/>
    <property type="molecule type" value="Genomic_DNA"/>
</dbReference>
<accession>A0A972H1B4</accession>
<organism evidence="2 3">
    <name type="scientific">Paenibacillus foliorum</name>
    <dbReference type="NCBI Taxonomy" id="2654974"/>
    <lineage>
        <taxon>Bacteria</taxon>
        <taxon>Bacillati</taxon>
        <taxon>Bacillota</taxon>
        <taxon>Bacilli</taxon>
        <taxon>Bacillales</taxon>
        <taxon>Paenibacillaceae</taxon>
        <taxon>Paenibacillus</taxon>
    </lineage>
</organism>
<comment type="caution">
    <text evidence="2">The sequence shown here is derived from an EMBL/GenBank/DDBJ whole genome shotgun (WGS) entry which is preliminary data.</text>
</comment>
<dbReference type="PANTHER" id="PTHR40070">
    <property type="entry name" value="UPF0478 PROTEIN YTXG"/>
    <property type="match status" value="1"/>
</dbReference>
<sequence length="173" mass="19441">MYYSIGIRLGRCLSGRGWRQMLWQIAVLIVSIAVVVLIGFLIPTLIETRRTIKETHITLSQLQTRLEQTAVESKHLIQLTQKLVEDVQEKIKAADGFVDAMEQTGAAASRLSQSVRLVSRTLSDSVTEASSTLHNSKDTMRDLLELTSISMQLWQRWQASKSSKAKVQTGEQQ</sequence>
<evidence type="ECO:0000313" key="2">
    <source>
        <dbReference type="EMBL" id="NOU98013.1"/>
    </source>
</evidence>
<keyword evidence="1" id="KW-0472">Membrane</keyword>
<proteinExistence type="predicted"/>
<evidence type="ECO:0000313" key="3">
    <source>
        <dbReference type="Proteomes" id="UP000641588"/>
    </source>
</evidence>
<dbReference type="InterPro" id="IPR009293">
    <property type="entry name" value="UPF0478"/>
</dbReference>
<dbReference type="Pfam" id="PF06103">
    <property type="entry name" value="DUF948"/>
    <property type="match status" value="1"/>
</dbReference>
<evidence type="ECO:0000256" key="1">
    <source>
        <dbReference type="SAM" id="Phobius"/>
    </source>
</evidence>
<dbReference type="Proteomes" id="UP000641588">
    <property type="component" value="Unassembled WGS sequence"/>
</dbReference>
<keyword evidence="1" id="KW-0812">Transmembrane</keyword>
<reference evidence="2" key="1">
    <citation type="submission" date="2019-10" db="EMBL/GenBank/DDBJ databases">
        <title>Description of Paenibacillus glebae sp. nov.</title>
        <authorList>
            <person name="Carlier A."/>
            <person name="Qi S."/>
        </authorList>
    </citation>
    <scope>NUCLEOTIDE SEQUENCE</scope>
    <source>
        <strain evidence="2">LMG 31456</strain>
    </source>
</reference>
<gene>
    <name evidence="2" type="ORF">GC093_33010</name>
</gene>
<dbReference type="AlphaFoldDB" id="A0A972H1B4"/>
<feature type="transmembrane region" description="Helical" evidence="1">
    <location>
        <begin position="21"/>
        <end position="42"/>
    </location>
</feature>
<name>A0A972H1B4_9BACL</name>
<keyword evidence="3" id="KW-1185">Reference proteome</keyword>
<dbReference type="PANTHER" id="PTHR40070:SF1">
    <property type="entry name" value="UPF0478 PROTEIN YTXG"/>
    <property type="match status" value="1"/>
</dbReference>
<keyword evidence="1" id="KW-1133">Transmembrane helix</keyword>